<comment type="caution">
    <text evidence="1">The sequence shown here is derived from an EMBL/GenBank/DDBJ whole genome shotgun (WGS) entry which is preliminary data.</text>
</comment>
<evidence type="ECO:0000313" key="1">
    <source>
        <dbReference type="EMBL" id="TCU97453.1"/>
    </source>
</evidence>
<sequence length="101" mass="10690">MVENTGPVRLPGASPTTLFDRTSVAKETTKTTIEADGLRYRSKAPGSPFAATSSFGAATMSCFLCGKHRPRAMLKSKKLLGKSQPVCSPSCKELDAQIAAK</sequence>
<accession>A0A4R3V2H4</accession>
<protein>
    <submittedName>
        <fullName evidence="1">Uncharacterized protein</fullName>
    </submittedName>
</protein>
<gene>
    <name evidence="1" type="ORF">EV671_1011128</name>
</gene>
<name>A0A4R3V2H4_ROSSA</name>
<organism evidence="1 2">
    <name type="scientific">Roseateles saccharophilus</name>
    <name type="common">Pseudomonas saccharophila</name>
    <dbReference type="NCBI Taxonomy" id="304"/>
    <lineage>
        <taxon>Bacteria</taxon>
        <taxon>Pseudomonadati</taxon>
        <taxon>Pseudomonadota</taxon>
        <taxon>Betaproteobacteria</taxon>
        <taxon>Burkholderiales</taxon>
        <taxon>Sphaerotilaceae</taxon>
        <taxon>Roseateles</taxon>
    </lineage>
</organism>
<dbReference type="EMBL" id="SMBU01000011">
    <property type="protein sequence ID" value="TCU97453.1"/>
    <property type="molecule type" value="Genomic_DNA"/>
</dbReference>
<dbReference type="AlphaFoldDB" id="A0A4R3V2H4"/>
<proteinExistence type="predicted"/>
<dbReference type="Proteomes" id="UP000295110">
    <property type="component" value="Unassembled WGS sequence"/>
</dbReference>
<evidence type="ECO:0000313" key="2">
    <source>
        <dbReference type="Proteomes" id="UP000295110"/>
    </source>
</evidence>
<reference evidence="1 2" key="1">
    <citation type="submission" date="2019-03" db="EMBL/GenBank/DDBJ databases">
        <title>Genomic Encyclopedia of Type Strains, Phase IV (KMG-IV): sequencing the most valuable type-strain genomes for metagenomic binning, comparative biology and taxonomic classification.</title>
        <authorList>
            <person name="Goeker M."/>
        </authorList>
    </citation>
    <scope>NUCLEOTIDE SEQUENCE [LARGE SCALE GENOMIC DNA]</scope>
    <source>
        <strain evidence="1 2">DSM 654</strain>
    </source>
</reference>
<keyword evidence="2" id="KW-1185">Reference proteome</keyword>